<dbReference type="EMBL" id="CP002394">
    <property type="protein sequence ID" value="ADU29726.1"/>
    <property type="molecule type" value="Genomic_DNA"/>
</dbReference>
<dbReference type="HOGENOM" id="CLU_2217693_0_0_9"/>
<dbReference type="AlphaFoldDB" id="E6TUH0"/>
<dbReference type="KEGG" id="bco:Bcell_1463"/>
<keyword evidence="1" id="KW-0472">Membrane</keyword>
<sequence length="106" mass="12478">MNPIVIVFSTLGGLFLLFVVRLLSFTSISTEGEMAAATPWWIYVIYLALLFSVIMFVHSLLEEKRKEQKQIEEEGKEVLKMFERHRNSPTAENSDHVEEEWRRYLL</sequence>
<dbReference type="Pfam" id="PF14147">
    <property type="entry name" value="Spore_YhaL"/>
    <property type="match status" value="1"/>
</dbReference>
<gene>
    <name evidence="2" type="ordered locus">Bcell_1463</name>
</gene>
<accession>E6TUH0</accession>
<keyword evidence="1" id="KW-1133">Transmembrane helix</keyword>
<protein>
    <submittedName>
        <fullName evidence="2">Uncharacterized protein</fullName>
    </submittedName>
</protein>
<evidence type="ECO:0000313" key="2">
    <source>
        <dbReference type="EMBL" id="ADU29726.1"/>
    </source>
</evidence>
<proteinExistence type="predicted"/>
<name>E6TUH0_EVAC2</name>
<keyword evidence="1" id="KW-0812">Transmembrane</keyword>
<organism evidence="2 3">
    <name type="scientific">Evansella cellulosilytica (strain ATCC 21833 / DSM 2522 / FERM P-1141 / JCM 9156 / N-4)</name>
    <name type="common">Bacillus cellulosilyticus</name>
    <dbReference type="NCBI Taxonomy" id="649639"/>
    <lineage>
        <taxon>Bacteria</taxon>
        <taxon>Bacillati</taxon>
        <taxon>Bacillota</taxon>
        <taxon>Bacilli</taxon>
        <taxon>Bacillales</taxon>
        <taxon>Bacillaceae</taxon>
        <taxon>Evansella</taxon>
    </lineage>
</organism>
<evidence type="ECO:0000313" key="3">
    <source>
        <dbReference type="Proteomes" id="UP000001401"/>
    </source>
</evidence>
<dbReference type="InterPro" id="IPR025428">
    <property type="entry name" value="Spore_YhaL"/>
</dbReference>
<dbReference type="RefSeq" id="WP_013488063.1">
    <property type="nucleotide sequence ID" value="NC_014829.1"/>
</dbReference>
<feature type="transmembrane region" description="Helical" evidence="1">
    <location>
        <begin position="40"/>
        <end position="61"/>
    </location>
</feature>
<keyword evidence="3" id="KW-1185">Reference proteome</keyword>
<dbReference type="Proteomes" id="UP000001401">
    <property type="component" value="Chromosome"/>
</dbReference>
<reference evidence="2 3" key="1">
    <citation type="submission" date="2010-12" db="EMBL/GenBank/DDBJ databases">
        <title>Complete sequence of Bacillus cellulosilyticus DSM 2522.</title>
        <authorList>
            <consortium name="US DOE Joint Genome Institute"/>
            <person name="Lucas S."/>
            <person name="Copeland A."/>
            <person name="Lapidus A."/>
            <person name="Cheng J.-F."/>
            <person name="Bruce D."/>
            <person name="Goodwin L."/>
            <person name="Pitluck S."/>
            <person name="Chertkov O."/>
            <person name="Detter J.C."/>
            <person name="Han C."/>
            <person name="Tapia R."/>
            <person name="Land M."/>
            <person name="Hauser L."/>
            <person name="Jeffries C."/>
            <person name="Kyrpides N."/>
            <person name="Ivanova N."/>
            <person name="Mikhailova N."/>
            <person name="Brumm P."/>
            <person name="Mead D."/>
            <person name="Woyke T."/>
        </authorList>
    </citation>
    <scope>NUCLEOTIDE SEQUENCE [LARGE SCALE GENOMIC DNA]</scope>
    <source>
        <strain evidence="3">ATCC 21833 / DSM 2522 / FERM P-1141 / JCM 9156 / N-4</strain>
    </source>
</reference>
<evidence type="ECO:0000256" key="1">
    <source>
        <dbReference type="SAM" id="Phobius"/>
    </source>
</evidence>